<sequence>MAALANDDSDMSTKHSLYGKLSDSSEINVAVKAQGNMAESLAFNEKGHRSQKENKFEISMEEIMQRAAPYTAILNKMIGTLGEAIQQDVRLQRSTDNFGHYLEQEAFLNRLNNKLWPRANQPHIKEVMDDSAKPDVQMVEEVDLVMPPLKP</sequence>
<accession>A0A2I0JDK7</accession>
<gene>
    <name evidence="1" type="ORF">CRG98_025866</name>
</gene>
<name>A0A2I0JDK7_PUNGR</name>
<dbReference type="AlphaFoldDB" id="A0A2I0JDK7"/>
<reference evidence="1 2" key="1">
    <citation type="submission" date="2017-11" db="EMBL/GenBank/DDBJ databases">
        <title>De-novo sequencing of pomegranate (Punica granatum L.) genome.</title>
        <authorList>
            <person name="Akparov Z."/>
            <person name="Amiraslanov A."/>
            <person name="Hajiyeva S."/>
            <person name="Abbasov M."/>
            <person name="Kaur K."/>
            <person name="Hamwieh A."/>
            <person name="Solovyev V."/>
            <person name="Salamov A."/>
            <person name="Braich B."/>
            <person name="Kosarev P."/>
            <person name="Mahmoud A."/>
            <person name="Hajiyev E."/>
            <person name="Babayeva S."/>
            <person name="Izzatullayeva V."/>
            <person name="Mammadov A."/>
            <person name="Mammadov A."/>
            <person name="Sharifova S."/>
            <person name="Ojaghi J."/>
            <person name="Eynullazada K."/>
            <person name="Bayramov B."/>
            <person name="Abdulazimova A."/>
            <person name="Shahmuradov I."/>
        </authorList>
    </citation>
    <scope>NUCLEOTIDE SEQUENCE [LARGE SCALE GENOMIC DNA]</scope>
    <source>
        <strain evidence="2">cv. AG2017</strain>
        <tissue evidence="1">Leaf</tissue>
    </source>
</reference>
<evidence type="ECO:0000313" key="1">
    <source>
        <dbReference type="EMBL" id="PKI53736.1"/>
    </source>
</evidence>
<keyword evidence="2" id="KW-1185">Reference proteome</keyword>
<protein>
    <submittedName>
        <fullName evidence="1">Uncharacterized protein</fullName>
    </submittedName>
</protein>
<comment type="caution">
    <text evidence="1">The sequence shown here is derived from an EMBL/GenBank/DDBJ whole genome shotgun (WGS) entry which is preliminary data.</text>
</comment>
<dbReference type="EMBL" id="PGOL01001841">
    <property type="protein sequence ID" value="PKI53736.1"/>
    <property type="molecule type" value="Genomic_DNA"/>
</dbReference>
<dbReference type="Proteomes" id="UP000233551">
    <property type="component" value="Unassembled WGS sequence"/>
</dbReference>
<evidence type="ECO:0000313" key="2">
    <source>
        <dbReference type="Proteomes" id="UP000233551"/>
    </source>
</evidence>
<proteinExistence type="predicted"/>
<organism evidence="1 2">
    <name type="scientific">Punica granatum</name>
    <name type="common">Pomegranate</name>
    <dbReference type="NCBI Taxonomy" id="22663"/>
    <lineage>
        <taxon>Eukaryota</taxon>
        <taxon>Viridiplantae</taxon>
        <taxon>Streptophyta</taxon>
        <taxon>Embryophyta</taxon>
        <taxon>Tracheophyta</taxon>
        <taxon>Spermatophyta</taxon>
        <taxon>Magnoliopsida</taxon>
        <taxon>eudicotyledons</taxon>
        <taxon>Gunneridae</taxon>
        <taxon>Pentapetalae</taxon>
        <taxon>rosids</taxon>
        <taxon>malvids</taxon>
        <taxon>Myrtales</taxon>
        <taxon>Lythraceae</taxon>
        <taxon>Punica</taxon>
    </lineage>
</organism>